<dbReference type="InterPro" id="IPR024266">
    <property type="entry name" value="DUF3806"/>
</dbReference>
<dbReference type="InterPro" id="IPR022764">
    <property type="entry name" value="Peptidase_S54_rhomboid_dom"/>
</dbReference>
<dbReference type="PANTHER" id="PTHR43066">
    <property type="entry name" value="RHOMBOID-RELATED PROTEIN"/>
    <property type="match status" value="1"/>
</dbReference>
<keyword evidence="2" id="KW-1003">Cell membrane</keyword>
<accession>A0A923HNY0</accession>
<comment type="caution">
    <text evidence="10">The sequence shown here is derived from an EMBL/GenBank/DDBJ whole genome shotgun (WGS) entry which is preliminary data.</text>
</comment>
<organism evidence="10 11">
    <name type="scientific">Undibacterium jejuense</name>
    <dbReference type="NCBI Taxonomy" id="1344949"/>
    <lineage>
        <taxon>Bacteria</taxon>
        <taxon>Pseudomonadati</taxon>
        <taxon>Pseudomonadota</taxon>
        <taxon>Betaproteobacteria</taxon>
        <taxon>Burkholderiales</taxon>
        <taxon>Oxalobacteraceae</taxon>
        <taxon>Undibacterium</taxon>
    </lineage>
</organism>
<dbReference type="GO" id="GO:0006508">
    <property type="term" value="P:proteolysis"/>
    <property type="evidence" value="ECO:0007669"/>
    <property type="project" value="UniProtKB-KW"/>
</dbReference>
<dbReference type="Pfam" id="PF12713">
    <property type="entry name" value="DUF3806"/>
    <property type="match status" value="1"/>
</dbReference>
<feature type="transmembrane region" description="Helical" evidence="7">
    <location>
        <begin position="115"/>
        <end position="132"/>
    </location>
</feature>
<dbReference type="Gene3D" id="1.20.120.1090">
    <property type="match status" value="1"/>
</dbReference>
<dbReference type="PANTHER" id="PTHR43066:SF26">
    <property type="entry name" value="RHOMBOID PROTEASE GLPG"/>
    <property type="match status" value="1"/>
</dbReference>
<reference evidence="10" key="1">
    <citation type="submission" date="2020-08" db="EMBL/GenBank/DDBJ databases">
        <title>Novel species isolated from subtropical streams in China.</title>
        <authorList>
            <person name="Lu H."/>
        </authorList>
    </citation>
    <scope>NUCLEOTIDE SEQUENCE</scope>
    <source>
        <strain evidence="10">KACC 12607</strain>
    </source>
</reference>
<protein>
    <submittedName>
        <fullName evidence="10">Rhomboid family intramembrane serine protease</fullName>
    </submittedName>
</protein>
<feature type="domain" description="DUF3806" evidence="9">
    <location>
        <begin position="264"/>
        <end position="333"/>
    </location>
</feature>
<dbReference type="AlphaFoldDB" id="A0A923HNY0"/>
<dbReference type="SUPFAM" id="SSF144091">
    <property type="entry name" value="Rhomboid-like"/>
    <property type="match status" value="1"/>
</dbReference>
<gene>
    <name evidence="10" type="ORF">H8K32_13045</name>
</gene>
<keyword evidence="10" id="KW-0378">Hydrolase</keyword>
<name>A0A923HNY0_9BURK</name>
<feature type="transmembrane region" description="Helical" evidence="7">
    <location>
        <begin position="7"/>
        <end position="26"/>
    </location>
</feature>
<dbReference type="RefSeq" id="WP_186912968.1">
    <property type="nucleotide sequence ID" value="NZ_JACOFV010000011.1"/>
</dbReference>
<dbReference type="GO" id="GO:0016020">
    <property type="term" value="C:membrane"/>
    <property type="evidence" value="ECO:0007669"/>
    <property type="project" value="UniProtKB-SubCell"/>
</dbReference>
<evidence type="ECO:0000256" key="3">
    <source>
        <dbReference type="ARBA" id="ARBA00022519"/>
    </source>
</evidence>
<dbReference type="Proteomes" id="UP000634011">
    <property type="component" value="Unassembled WGS sequence"/>
</dbReference>
<dbReference type="InterPro" id="IPR035952">
    <property type="entry name" value="Rhomboid-like_sf"/>
</dbReference>
<keyword evidence="4 7" id="KW-0812">Transmembrane</keyword>
<feature type="transmembrane region" description="Helical" evidence="7">
    <location>
        <begin position="89"/>
        <end position="109"/>
    </location>
</feature>
<evidence type="ECO:0000313" key="11">
    <source>
        <dbReference type="Proteomes" id="UP000634011"/>
    </source>
</evidence>
<evidence type="ECO:0000256" key="1">
    <source>
        <dbReference type="ARBA" id="ARBA00004141"/>
    </source>
</evidence>
<keyword evidence="10" id="KW-0645">Protease</keyword>
<evidence type="ECO:0000256" key="2">
    <source>
        <dbReference type="ARBA" id="ARBA00022475"/>
    </source>
</evidence>
<comment type="subcellular location">
    <subcellularLocation>
        <location evidence="1">Membrane</location>
        <topology evidence="1">Multi-pass membrane protein</topology>
    </subcellularLocation>
</comment>
<keyword evidence="11" id="KW-1185">Reference proteome</keyword>
<evidence type="ECO:0000256" key="7">
    <source>
        <dbReference type="SAM" id="Phobius"/>
    </source>
</evidence>
<evidence type="ECO:0000313" key="10">
    <source>
        <dbReference type="EMBL" id="MBC3863031.1"/>
    </source>
</evidence>
<dbReference type="Pfam" id="PF01694">
    <property type="entry name" value="Rhomboid"/>
    <property type="match status" value="1"/>
</dbReference>
<evidence type="ECO:0000256" key="6">
    <source>
        <dbReference type="ARBA" id="ARBA00023136"/>
    </source>
</evidence>
<keyword evidence="3" id="KW-0997">Cell inner membrane</keyword>
<evidence type="ECO:0000256" key="5">
    <source>
        <dbReference type="ARBA" id="ARBA00022989"/>
    </source>
</evidence>
<evidence type="ECO:0000259" key="8">
    <source>
        <dbReference type="Pfam" id="PF01694"/>
    </source>
</evidence>
<dbReference type="GO" id="GO:0004252">
    <property type="term" value="F:serine-type endopeptidase activity"/>
    <property type="evidence" value="ECO:0007669"/>
    <property type="project" value="InterPro"/>
</dbReference>
<evidence type="ECO:0000259" key="9">
    <source>
        <dbReference type="Pfam" id="PF12713"/>
    </source>
</evidence>
<dbReference type="Gene3D" id="1.20.1540.10">
    <property type="entry name" value="Rhomboid-like"/>
    <property type="match status" value="1"/>
</dbReference>
<evidence type="ECO:0000256" key="4">
    <source>
        <dbReference type="ARBA" id="ARBA00022692"/>
    </source>
</evidence>
<feature type="transmembrane region" description="Helical" evidence="7">
    <location>
        <begin position="56"/>
        <end position="77"/>
    </location>
</feature>
<feature type="transmembrane region" description="Helical" evidence="7">
    <location>
        <begin position="153"/>
        <end position="185"/>
    </location>
</feature>
<keyword evidence="5 7" id="KW-1133">Transmembrane helix</keyword>
<feature type="domain" description="Peptidase S54 rhomboid" evidence="8">
    <location>
        <begin position="51"/>
        <end position="185"/>
    </location>
</feature>
<sequence length="346" mass="38517">MKHRYSIVSIAIILICVAIAVISKLGNSIDALTPLFIASPGSQGLNDVMGGQVWRLVTPMFIHFGIMHLVFNLMWVWDLGRLIEDKKGAGFYLAFVLMVGALSNLVQYFFTGSPYFGGMSGALYGMFGYIWIQGRHNPRFADDLRKDTIVMMLAWFVLCWTGLLGPIANWAHTTGLVVGVVWAYLSNTVNTNAHIGEKQGILAGNQLPQKHSLQYLSTADILKIEAQRQWVREHYLPEARQKYDSVEGKLAIIDAIVMQQHGIKFSAEEIQSLEITFGDALVHATGMEWATLEDRSCRTPVLMTPETPPRLWPMNTVSQWLARGQTTGIQAAFEEAVRLIKSGSTA</sequence>
<keyword evidence="6 7" id="KW-0472">Membrane</keyword>
<dbReference type="EMBL" id="JACOFV010000011">
    <property type="protein sequence ID" value="MBC3863031.1"/>
    <property type="molecule type" value="Genomic_DNA"/>
</dbReference>
<proteinExistence type="predicted"/>